<dbReference type="EMBL" id="JBEAFC010000004">
    <property type="protein sequence ID" value="KAL1559685.1"/>
    <property type="molecule type" value="Genomic_DNA"/>
</dbReference>
<reference evidence="1 2" key="1">
    <citation type="submission" date="2024-06" db="EMBL/GenBank/DDBJ databases">
        <title>A chromosome level genome sequence of Diviner's sage (Salvia divinorum).</title>
        <authorList>
            <person name="Ford S.A."/>
            <person name="Ro D.-K."/>
            <person name="Ness R.W."/>
            <person name="Phillips M.A."/>
        </authorList>
    </citation>
    <scope>NUCLEOTIDE SEQUENCE [LARGE SCALE GENOMIC DNA]</scope>
    <source>
        <strain evidence="1">SAF-2024a</strain>
        <tissue evidence="1">Leaf</tissue>
    </source>
</reference>
<sequence>MCHLPVGVEHKAYWAIKEVNLNACACEEERRLQLQELEELKLESYDSMMWVNGAVELKERDPDLSFFLVNGHRVKVFRDSSELCMVEEIPLRMPVLSPN</sequence>
<dbReference type="AlphaFoldDB" id="A0ABD1HUL3"/>
<comment type="caution">
    <text evidence="1">The sequence shown here is derived from an EMBL/GenBank/DDBJ whole genome shotgun (WGS) entry which is preliminary data.</text>
</comment>
<name>A0ABD1HUL3_SALDI</name>
<dbReference type="Proteomes" id="UP001567538">
    <property type="component" value="Unassembled WGS sequence"/>
</dbReference>
<evidence type="ECO:0000313" key="2">
    <source>
        <dbReference type="Proteomes" id="UP001567538"/>
    </source>
</evidence>
<organism evidence="1 2">
    <name type="scientific">Salvia divinorum</name>
    <name type="common">Maria pastora</name>
    <name type="synonym">Diviner's sage</name>
    <dbReference type="NCBI Taxonomy" id="28513"/>
    <lineage>
        <taxon>Eukaryota</taxon>
        <taxon>Viridiplantae</taxon>
        <taxon>Streptophyta</taxon>
        <taxon>Embryophyta</taxon>
        <taxon>Tracheophyta</taxon>
        <taxon>Spermatophyta</taxon>
        <taxon>Magnoliopsida</taxon>
        <taxon>eudicotyledons</taxon>
        <taxon>Gunneridae</taxon>
        <taxon>Pentapetalae</taxon>
        <taxon>asterids</taxon>
        <taxon>lamiids</taxon>
        <taxon>Lamiales</taxon>
        <taxon>Lamiaceae</taxon>
        <taxon>Nepetoideae</taxon>
        <taxon>Mentheae</taxon>
        <taxon>Salviinae</taxon>
        <taxon>Salvia</taxon>
        <taxon>Salvia subgen. Calosphace</taxon>
    </lineage>
</organism>
<protein>
    <submittedName>
        <fullName evidence="1">Uncharacterized protein</fullName>
    </submittedName>
</protein>
<accession>A0ABD1HUL3</accession>
<keyword evidence="2" id="KW-1185">Reference proteome</keyword>
<evidence type="ECO:0000313" key="1">
    <source>
        <dbReference type="EMBL" id="KAL1559685.1"/>
    </source>
</evidence>
<proteinExistence type="predicted"/>
<gene>
    <name evidence="1" type="ORF">AAHA92_10000</name>
</gene>